<evidence type="ECO:0000313" key="2">
    <source>
        <dbReference type="EMBL" id="KAF2749344.1"/>
    </source>
</evidence>
<feature type="compositionally biased region" description="Basic and acidic residues" evidence="1">
    <location>
        <begin position="16"/>
        <end position="31"/>
    </location>
</feature>
<dbReference type="AlphaFoldDB" id="A0A6A6VI05"/>
<proteinExistence type="predicted"/>
<feature type="region of interest" description="Disordered" evidence="1">
    <location>
        <begin position="1"/>
        <end position="60"/>
    </location>
</feature>
<protein>
    <submittedName>
        <fullName evidence="2">Uncharacterized protein</fullName>
    </submittedName>
</protein>
<reference evidence="2" key="1">
    <citation type="journal article" date="2020" name="Stud. Mycol.">
        <title>101 Dothideomycetes genomes: a test case for predicting lifestyles and emergence of pathogens.</title>
        <authorList>
            <person name="Haridas S."/>
            <person name="Albert R."/>
            <person name="Binder M."/>
            <person name="Bloem J."/>
            <person name="Labutti K."/>
            <person name="Salamov A."/>
            <person name="Andreopoulos B."/>
            <person name="Baker S."/>
            <person name="Barry K."/>
            <person name="Bills G."/>
            <person name="Bluhm B."/>
            <person name="Cannon C."/>
            <person name="Castanera R."/>
            <person name="Culley D."/>
            <person name="Daum C."/>
            <person name="Ezra D."/>
            <person name="Gonzalez J."/>
            <person name="Henrissat B."/>
            <person name="Kuo A."/>
            <person name="Liang C."/>
            <person name="Lipzen A."/>
            <person name="Lutzoni F."/>
            <person name="Magnuson J."/>
            <person name="Mondo S."/>
            <person name="Nolan M."/>
            <person name="Ohm R."/>
            <person name="Pangilinan J."/>
            <person name="Park H.-J."/>
            <person name="Ramirez L."/>
            <person name="Alfaro M."/>
            <person name="Sun H."/>
            <person name="Tritt A."/>
            <person name="Yoshinaga Y."/>
            <person name="Zwiers L.-H."/>
            <person name="Turgeon B."/>
            <person name="Goodwin S."/>
            <person name="Spatafora J."/>
            <person name="Crous P."/>
            <person name="Grigoriev I."/>
        </authorList>
    </citation>
    <scope>NUCLEOTIDE SEQUENCE</scope>
    <source>
        <strain evidence="2">CBS 119925</strain>
    </source>
</reference>
<name>A0A6A6VI05_9PLEO</name>
<dbReference type="Proteomes" id="UP000799440">
    <property type="component" value="Unassembled WGS sequence"/>
</dbReference>
<gene>
    <name evidence="2" type="ORF">M011DRAFT_484783</name>
</gene>
<dbReference type="EMBL" id="MU006566">
    <property type="protein sequence ID" value="KAF2749344.1"/>
    <property type="molecule type" value="Genomic_DNA"/>
</dbReference>
<accession>A0A6A6VI05</accession>
<organism evidence="2 3">
    <name type="scientific">Sporormia fimetaria CBS 119925</name>
    <dbReference type="NCBI Taxonomy" id="1340428"/>
    <lineage>
        <taxon>Eukaryota</taxon>
        <taxon>Fungi</taxon>
        <taxon>Dikarya</taxon>
        <taxon>Ascomycota</taxon>
        <taxon>Pezizomycotina</taxon>
        <taxon>Dothideomycetes</taxon>
        <taxon>Pleosporomycetidae</taxon>
        <taxon>Pleosporales</taxon>
        <taxon>Sporormiaceae</taxon>
        <taxon>Sporormia</taxon>
    </lineage>
</organism>
<evidence type="ECO:0000313" key="3">
    <source>
        <dbReference type="Proteomes" id="UP000799440"/>
    </source>
</evidence>
<sequence>MPPKFKLASDPSMLPEDIRSRYEYKPEDTSTGKEPSQSFSGPCPSRRDQNSKLNPAAPESIYETPLTAHDLVCKLLDPPYRAFPRFHNKPGYMRFELSWVKKKILEAHFEHNPKRGRSVLRKDSVVRMEA</sequence>
<evidence type="ECO:0000256" key="1">
    <source>
        <dbReference type="SAM" id="MobiDB-lite"/>
    </source>
</evidence>
<keyword evidence="3" id="KW-1185">Reference proteome</keyword>